<dbReference type="GO" id="GO:0016740">
    <property type="term" value="F:transferase activity"/>
    <property type="evidence" value="ECO:0007669"/>
    <property type="project" value="UniProtKB-KW"/>
</dbReference>
<dbReference type="Gene3D" id="3.90.1150.10">
    <property type="entry name" value="Aspartate Aminotransferase, domain 1"/>
    <property type="match status" value="1"/>
</dbReference>
<dbReference type="AlphaFoldDB" id="A0A6J4J0Q7"/>
<dbReference type="Gene3D" id="3.40.640.10">
    <property type="entry name" value="Type I PLP-dependent aspartate aminotransferase-like (Major domain)"/>
    <property type="match status" value="1"/>
</dbReference>
<dbReference type="InterPro" id="IPR015422">
    <property type="entry name" value="PyrdxlP-dep_Trfase_small"/>
</dbReference>
<dbReference type="InterPro" id="IPR050087">
    <property type="entry name" value="AON_synthase_class-II"/>
</dbReference>
<dbReference type="GO" id="GO:0030170">
    <property type="term" value="F:pyridoxal phosphate binding"/>
    <property type="evidence" value="ECO:0007669"/>
    <property type="project" value="InterPro"/>
</dbReference>
<dbReference type="InterPro" id="IPR015424">
    <property type="entry name" value="PyrdxlP-dep_Trfase"/>
</dbReference>
<dbReference type="EMBL" id="CADCTO010000349">
    <property type="protein sequence ID" value="CAA9266228.1"/>
    <property type="molecule type" value="Genomic_DNA"/>
</dbReference>
<name>A0A6J4J0Q7_9BACT</name>
<feature type="domain" description="Aminotransferase class I/classII large" evidence="3">
    <location>
        <begin position="94"/>
        <end position="440"/>
    </location>
</feature>
<dbReference type="InterPro" id="IPR004839">
    <property type="entry name" value="Aminotransferase_I/II_large"/>
</dbReference>
<proteinExistence type="predicted"/>
<gene>
    <name evidence="4" type="ORF">AVDCRST_MAG63-2746</name>
</gene>
<dbReference type="Pfam" id="PF00155">
    <property type="entry name" value="Aminotran_1_2"/>
    <property type="match status" value="1"/>
</dbReference>
<evidence type="ECO:0000256" key="2">
    <source>
        <dbReference type="ARBA" id="ARBA00022679"/>
    </source>
</evidence>
<dbReference type="InterPro" id="IPR015421">
    <property type="entry name" value="PyrdxlP-dep_Trfase_major"/>
</dbReference>
<evidence type="ECO:0000313" key="4">
    <source>
        <dbReference type="EMBL" id="CAA9266228.1"/>
    </source>
</evidence>
<dbReference type="SUPFAM" id="SSF53383">
    <property type="entry name" value="PLP-dependent transferases"/>
    <property type="match status" value="1"/>
</dbReference>
<protein>
    <submittedName>
        <fullName evidence="4">Palmitoyltransferase-like protein</fullName>
    </submittedName>
</protein>
<keyword evidence="2 4" id="KW-0808">Transferase</keyword>
<reference evidence="4" key="1">
    <citation type="submission" date="2020-02" db="EMBL/GenBank/DDBJ databases">
        <authorList>
            <person name="Meier V. D."/>
        </authorList>
    </citation>
    <scope>NUCLEOTIDE SEQUENCE</scope>
    <source>
        <strain evidence="4">AVDCRST_MAG63</strain>
    </source>
</reference>
<dbReference type="PANTHER" id="PTHR13693">
    <property type="entry name" value="CLASS II AMINOTRANSFERASE/8-AMINO-7-OXONONANOATE SYNTHASE"/>
    <property type="match status" value="1"/>
</dbReference>
<sequence length="466" mass="49491">MTILDDRTVAPADGFLVTGASQTSPHGAGLTTALSRSTAQFARPHGPDLLGRTEKYLQWQQARRDAGVWPFSRCLGSAPRSTCVVRDEQGNTRDGINFGSQDYLSLSLHPAVLAAAERALREFGPHSAGSPMLTGNTDPSLALEADLGEALQMEHVMLFPTGWAAGFGTIVGLVRPDDHVLLDNLSHACLQQGAQAATANVRRHGHLDLAAIRSHLSDIRSKDSRNGILVVTEGLFSMDSDCPALGPLQDLCHEYSATLLVDVAHDFGASGPRGTGTIGSQNLLGKVDLVMGAFSKTFAANGGFLATRSESVKQFVKMFGGTHTFSNAISPLQAAVVVEALRIVRSAEGEQRRGMLLEAVRALRDAFAGYGIRCMGDPSAIVPVPVGSEKVGRLAYSLVFDRGVFANLVEFPAVAIGASRFRMQVMAEHTGEQIQEAARVVAGAIDEAQAMVNPWTGARPANKLDV</sequence>
<comment type="cofactor">
    <cofactor evidence="1">
        <name>pyridoxal 5'-phosphate</name>
        <dbReference type="ChEBI" id="CHEBI:597326"/>
    </cofactor>
</comment>
<accession>A0A6J4J0Q7</accession>
<evidence type="ECO:0000256" key="1">
    <source>
        <dbReference type="ARBA" id="ARBA00001933"/>
    </source>
</evidence>
<dbReference type="PANTHER" id="PTHR13693:SF103">
    <property type="entry name" value="AMINOTRANSFERASE CLASS I_CLASSII DOMAIN-CONTAINING PROTEIN"/>
    <property type="match status" value="1"/>
</dbReference>
<evidence type="ECO:0000259" key="3">
    <source>
        <dbReference type="Pfam" id="PF00155"/>
    </source>
</evidence>
<organism evidence="4">
    <name type="scientific">uncultured Armatimonadetes bacterium</name>
    <dbReference type="NCBI Taxonomy" id="157466"/>
    <lineage>
        <taxon>Bacteria</taxon>
        <taxon>Bacillati</taxon>
        <taxon>Armatimonadota</taxon>
        <taxon>environmental samples</taxon>
    </lineage>
</organism>